<evidence type="ECO:0000256" key="2">
    <source>
        <dbReference type="ARBA" id="ARBA00023125"/>
    </source>
</evidence>
<dbReference type="OrthoDB" id="2499463at2759"/>
<comment type="similarity">
    <text evidence="1">Belongs to the helicase family. RecQ subfamily.</text>
</comment>
<dbReference type="Gene3D" id="3.40.50.300">
    <property type="entry name" value="P-loop containing nucleotide triphosphate hydrolases"/>
    <property type="match status" value="1"/>
</dbReference>
<evidence type="ECO:0000313" key="7">
    <source>
        <dbReference type="Proteomes" id="UP000053477"/>
    </source>
</evidence>
<organism evidence="6 7">
    <name type="scientific">Schizopora paradoxa</name>
    <dbReference type="NCBI Taxonomy" id="27342"/>
    <lineage>
        <taxon>Eukaryota</taxon>
        <taxon>Fungi</taxon>
        <taxon>Dikarya</taxon>
        <taxon>Basidiomycota</taxon>
        <taxon>Agaricomycotina</taxon>
        <taxon>Agaricomycetes</taxon>
        <taxon>Hymenochaetales</taxon>
        <taxon>Schizoporaceae</taxon>
        <taxon>Schizopora</taxon>
    </lineage>
</organism>
<dbReference type="GO" id="GO:0003677">
    <property type="term" value="F:DNA binding"/>
    <property type="evidence" value="ECO:0007669"/>
    <property type="project" value="UniProtKB-KW"/>
</dbReference>
<dbReference type="Proteomes" id="UP000053477">
    <property type="component" value="Unassembled WGS sequence"/>
</dbReference>
<feature type="non-terminal residue" evidence="6">
    <location>
        <position position="103"/>
    </location>
</feature>
<keyword evidence="3" id="KW-0413">Isomerase</keyword>
<evidence type="ECO:0000313" key="6">
    <source>
        <dbReference type="EMBL" id="KLO04078.1"/>
    </source>
</evidence>
<dbReference type="GO" id="GO:0043138">
    <property type="term" value="F:3'-5' DNA helicase activity"/>
    <property type="evidence" value="ECO:0007669"/>
    <property type="project" value="UniProtKB-EC"/>
</dbReference>
<dbReference type="AlphaFoldDB" id="A0A0H2R3L4"/>
<dbReference type="PANTHER" id="PTHR13710:SF105">
    <property type="entry name" value="ATP-DEPENDENT DNA HELICASE Q1"/>
    <property type="match status" value="1"/>
</dbReference>
<evidence type="ECO:0000256" key="3">
    <source>
        <dbReference type="ARBA" id="ARBA00023235"/>
    </source>
</evidence>
<protein>
    <recommendedName>
        <fullName evidence="5">DNA 3'-5' helicase</fullName>
        <ecNumber evidence="5">5.6.2.4</ecNumber>
    </recommendedName>
</protein>
<proteinExistence type="inferred from homology"/>
<evidence type="ECO:0000256" key="1">
    <source>
        <dbReference type="ARBA" id="ARBA00005446"/>
    </source>
</evidence>
<evidence type="ECO:0000256" key="4">
    <source>
        <dbReference type="ARBA" id="ARBA00034617"/>
    </source>
</evidence>
<dbReference type="GO" id="GO:0005694">
    <property type="term" value="C:chromosome"/>
    <property type="evidence" value="ECO:0007669"/>
    <property type="project" value="TreeGrafter"/>
</dbReference>
<dbReference type="GO" id="GO:0005737">
    <property type="term" value="C:cytoplasm"/>
    <property type="evidence" value="ECO:0007669"/>
    <property type="project" value="TreeGrafter"/>
</dbReference>
<dbReference type="InParanoid" id="A0A0H2R3L4"/>
<accession>A0A0H2R3L4</accession>
<dbReference type="PANTHER" id="PTHR13710">
    <property type="entry name" value="DNA HELICASE RECQ FAMILY MEMBER"/>
    <property type="match status" value="1"/>
</dbReference>
<keyword evidence="7" id="KW-1185">Reference proteome</keyword>
<evidence type="ECO:0000256" key="5">
    <source>
        <dbReference type="ARBA" id="ARBA00034808"/>
    </source>
</evidence>
<dbReference type="EC" id="5.6.2.4" evidence="5"/>
<comment type="catalytic activity">
    <reaction evidence="4">
        <text>Couples ATP hydrolysis with the unwinding of duplex DNA by translocating in the 3'-5' direction.</text>
        <dbReference type="EC" id="5.6.2.4"/>
    </reaction>
</comment>
<feature type="non-terminal residue" evidence="6">
    <location>
        <position position="1"/>
    </location>
</feature>
<sequence length="103" mass="12036">LFRNPKFRSRILDIVVDEAHVIQQWGDDFRKSFKELTILKTIAGTEVPWSAFSATLPTPTFHTVFNTLRMGENKRFWGTNVGCDRKNLELWVRPMEYPIHSLA</sequence>
<dbReference type="GO" id="GO:0009378">
    <property type="term" value="F:four-way junction helicase activity"/>
    <property type="evidence" value="ECO:0007669"/>
    <property type="project" value="TreeGrafter"/>
</dbReference>
<dbReference type="STRING" id="27342.A0A0H2R3L4"/>
<dbReference type="GO" id="GO:0000724">
    <property type="term" value="P:double-strand break repair via homologous recombination"/>
    <property type="evidence" value="ECO:0007669"/>
    <property type="project" value="TreeGrafter"/>
</dbReference>
<gene>
    <name evidence="6" type="ORF">SCHPADRAFT_811323</name>
</gene>
<reference evidence="6 7" key="1">
    <citation type="submission" date="2015-04" db="EMBL/GenBank/DDBJ databases">
        <title>Complete genome sequence of Schizopora paradoxa KUC8140, a cosmopolitan wood degrader in East Asia.</title>
        <authorList>
            <consortium name="DOE Joint Genome Institute"/>
            <person name="Min B."/>
            <person name="Park H."/>
            <person name="Jang Y."/>
            <person name="Kim J.-J."/>
            <person name="Kim K.H."/>
            <person name="Pangilinan J."/>
            <person name="Lipzen A."/>
            <person name="Riley R."/>
            <person name="Grigoriev I.V."/>
            <person name="Spatafora J.W."/>
            <person name="Choi I.-G."/>
        </authorList>
    </citation>
    <scope>NUCLEOTIDE SEQUENCE [LARGE SCALE GENOMIC DNA]</scope>
    <source>
        <strain evidence="6 7">KUC8140</strain>
    </source>
</reference>
<dbReference type="SUPFAM" id="SSF52540">
    <property type="entry name" value="P-loop containing nucleoside triphosphate hydrolases"/>
    <property type="match status" value="1"/>
</dbReference>
<dbReference type="InterPro" id="IPR027417">
    <property type="entry name" value="P-loop_NTPase"/>
</dbReference>
<dbReference type="EMBL" id="KQ086725">
    <property type="protein sequence ID" value="KLO04078.1"/>
    <property type="molecule type" value="Genomic_DNA"/>
</dbReference>
<name>A0A0H2R3L4_9AGAM</name>
<keyword evidence="2" id="KW-0238">DNA-binding</keyword>